<dbReference type="EMBL" id="CM045772">
    <property type="protein sequence ID" value="KAI7985791.1"/>
    <property type="molecule type" value="Genomic_DNA"/>
</dbReference>
<dbReference type="Proteomes" id="UP001060215">
    <property type="component" value="Chromosome 15"/>
</dbReference>
<gene>
    <name evidence="1" type="ORF">LOK49_LG14G00961</name>
</gene>
<protein>
    <submittedName>
        <fullName evidence="1">Uncharacterized protein</fullName>
    </submittedName>
</protein>
<keyword evidence="2" id="KW-1185">Reference proteome</keyword>
<accession>A0ACC0FEC2</accession>
<proteinExistence type="predicted"/>
<reference evidence="1 2" key="1">
    <citation type="journal article" date="2022" name="Plant J.">
        <title>Chromosome-level genome of Camellia lanceoleosa provides a valuable resource for understanding genome evolution and self-incompatibility.</title>
        <authorList>
            <person name="Gong W."/>
            <person name="Xiao S."/>
            <person name="Wang L."/>
            <person name="Liao Z."/>
            <person name="Chang Y."/>
            <person name="Mo W."/>
            <person name="Hu G."/>
            <person name="Li W."/>
            <person name="Zhao G."/>
            <person name="Zhu H."/>
            <person name="Hu X."/>
            <person name="Ji K."/>
            <person name="Xiang X."/>
            <person name="Song Q."/>
            <person name="Yuan D."/>
            <person name="Jin S."/>
            <person name="Zhang L."/>
        </authorList>
    </citation>
    <scope>NUCLEOTIDE SEQUENCE [LARGE SCALE GENOMIC DNA]</scope>
    <source>
        <strain evidence="1">SQ_2022a</strain>
    </source>
</reference>
<organism evidence="1 2">
    <name type="scientific">Camellia lanceoleosa</name>
    <dbReference type="NCBI Taxonomy" id="1840588"/>
    <lineage>
        <taxon>Eukaryota</taxon>
        <taxon>Viridiplantae</taxon>
        <taxon>Streptophyta</taxon>
        <taxon>Embryophyta</taxon>
        <taxon>Tracheophyta</taxon>
        <taxon>Spermatophyta</taxon>
        <taxon>Magnoliopsida</taxon>
        <taxon>eudicotyledons</taxon>
        <taxon>Gunneridae</taxon>
        <taxon>Pentapetalae</taxon>
        <taxon>asterids</taxon>
        <taxon>Ericales</taxon>
        <taxon>Theaceae</taxon>
        <taxon>Camellia</taxon>
    </lineage>
</organism>
<evidence type="ECO:0000313" key="1">
    <source>
        <dbReference type="EMBL" id="KAI7985791.1"/>
    </source>
</evidence>
<evidence type="ECO:0000313" key="2">
    <source>
        <dbReference type="Proteomes" id="UP001060215"/>
    </source>
</evidence>
<name>A0ACC0FEC2_9ERIC</name>
<comment type="caution">
    <text evidence="1">The sequence shown here is derived from an EMBL/GenBank/DDBJ whole genome shotgun (WGS) entry which is preliminary data.</text>
</comment>
<sequence length="387" mass="43838">MPNVSHMASNKGFDTRKDLIEAYVALQHIVSSMNYTCGVYLVILHAALERFDQGRREISRNPNPFKQQIDHLNSTATTSCGRKGKGKTTSSSSRGRRVWTPKECDVLIRAMRDLFNEKLKVDNGQFRAGFYSELEKLIILAFPGTDLRASPYIESKIKFWRRQYNLITDMLRLSGFGWDDTDKMILVDSEQVWQNYVKKEPDAKGMRNVPFPYYKDWLILFGKDRATGALAENPADMVAALEKEDQTTDECYTPIMDLPGVNNMDCSLSANGTPTNQSTSATTFKKRARKSEGIAKGLAEMATQFGSFFEKTNTTMAEIAHRIGYAHDISEARKLVNGELNKLPLNSNYRLRAATLIVKDAERVDLFFSLPEEDKMEWVCLLLGGYV</sequence>